<accession>A0ACC0BPD0</accession>
<sequence length="196" mass="22464">MIYTDTIGFFQLLSLLRPSLSATNDRKLIDKAVGICHQQDTLVDNRINNGSKKDFIRLVENLAYLQQAIGSYCYQRKVSDSSVFIDMLSLKEFFTNVNQELINSKSLMQSPSSITSDGLSFIDLQSLVFSCWVSQENVRPKVTLGDGKSISKQWKTREKEMHTLHEAIWKKTRINISIMNSAHFISRDEEIIFFLA</sequence>
<comment type="caution">
    <text evidence="1">The sequence shown here is derived from an EMBL/GenBank/DDBJ whole genome shotgun (WGS) entry which is preliminary data.</text>
</comment>
<keyword evidence="2" id="KW-1185">Reference proteome</keyword>
<evidence type="ECO:0000313" key="1">
    <source>
        <dbReference type="EMBL" id="KAI5674515.1"/>
    </source>
</evidence>
<name>A0ACC0BPD0_CATRO</name>
<protein>
    <submittedName>
        <fullName evidence="1">Uncharacterized protein</fullName>
    </submittedName>
</protein>
<organism evidence="1 2">
    <name type="scientific">Catharanthus roseus</name>
    <name type="common">Madagascar periwinkle</name>
    <name type="synonym">Vinca rosea</name>
    <dbReference type="NCBI Taxonomy" id="4058"/>
    <lineage>
        <taxon>Eukaryota</taxon>
        <taxon>Viridiplantae</taxon>
        <taxon>Streptophyta</taxon>
        <taxon>Embryophyta</taxon>
        <taxon>Tracheophyta</taxon>
        <taxon>Spermatophyta</taxon>
        <taxon>Magnoliopsida</taxon>
        <taxon>eudicotyledons</taxon>
        <taxon>Gunneridae</taxon>
        <taxon>Pentapetalae</taxon>
        <taxon>asterids</taxon>
        <taxon>lamiids</taxon>
        <taxon>Gentianales</taxon>
        <taxon>Apocynaceae</taxon>
        <taxon>Rauvolfioideae</taxon>
        <taxon>Vinceae</taxon>
        <taxon>Catharanthinae</taxon>
        <taxon>Catharanthus</taxon>
    </lineage>
</organism>
<dbReference type="Proteomes" id="UP001060085">
    <property type="component" value="Linkage Group LG03"/>
</dbReference>
<evidence type="ECO:0000313" key="2">
    <source>
        <dbReference type="Proteomes" id="UP001060085"/>
    </source>
</evidence>
<proteinExistence type="predicted"/>
<dbReference type="EMBL" id="CM044703">
    <property type="protein sequence ID" value="KAI5674515.1"/>
    <property type="molecule type" value="Genomic_DNA"/>
</dbReference>
<gene>
    <name evidence="1" type="ORF">M9H77_14879</name>
</gene>
<reference evidence="2" key="1">
    <citation type="journal article" date="2023" name="Nat. Plants">
        <title>Single-cell RNA sequencing provides a high-resolution roadmap for understanding the multicellular compartmentation of specialized metabolism.</title>
        <authorList>
            <person name="Sun S."/>
            <person name="Shen X."/>
            <person name="Li Y."/>
            <person name="Li Y."/>
            <person name="Wang S."/>
            <person name="Li R."/>
            <person name="Zhang H."/>
            <person name="Shen G."/>
            <person name="Guo B."/>
            <person name="Wei J."/>
            <person name="Xu J."/>
            <person name="St-Pierre B."/>
            <person name="Chen S."/>
            <person name="Sun C."/>
        </authorList>
    </citation>
    <scope>NUCLEOTIDE SEQUENCE [LARGE SCALE GENOMIC DNA]</scope>
</reference>